<keyword evidence="4" id="KW-1185">Reference proteome</keyword>
<comment type="caution">
    <text evidence="3">The sequence shown here is derived from an EMBL/GenBank/DDBJ whole genome shotgun (WGS) entry which is preliminary data.</text>
</comment>
<feature type="region of interest" description="Disordered" evidence="2">
    <location>
        <begin position="167"/>
        <end position="187"/>
    </location>
</feature>
<dbReference type="RefSeq" id="WP_104714705.1">
    <property type="nucleotide sequence ID" value="NZ_PTRA01000003.1"/>
</dbReference>
<proteinExistence type="predicted"/>
<evidence type="ECO:0000256" key="1">
    <source>
        <dbReference type="SAM" id="Coils"/>
    </source>
</evidence>
<keyword evidence="1" id="KW-0175">Coiled coil</keyword>
<evidence type="ECO:0000313" key="4">
    <source>
        <dbReference type="Proteomes" id="UP000239590"/>
    </source>
</evidence>
<reference evidence="4" key="1">
    <citation type="submission" date="2018-02" db="EMBL/GenBank/DDBJ databases">
        <title>Genome sequencing of Solimonas sp. HR-BB.</title>
        <authorList>
            <person name="Lee Y."/>
            <person name="Jeon C.O."/>
        </authorList>
    </citation>
    <scope>NUCLEOTIDE SEQUENCE [LARGE SCALE GENOMIC DNA]</scope>
    <source>
        <strain evidence="4">HR-U</strain>
    </source>
</reference>
<feature type="coiled-coil region" evidence="1">
    <location>
        <begin position="260"/>
        <end position="328"/>
    </location>
</feature>
<evidence type="ECO:0008006" key="5">
    <source>
        <dbReference type="Google" id="ProtNLM"/>
    </source>
</evidence>
<feature type="compositionally biased region" description="Basic residues" evidence="2">
    <location>
        <begin position="172"/>
        <end position="185"/>
    </location>
</feature>
<feature type="coiled-coil region" evidence="1">
    <location>
        <begin position="13"/>
        <end position="40"/>
    </location>
</feature>
<accession>A0A2S7IIR6</accession>
<organism evidence="3 4">
    <name type="scientific">Siphonobacter curvatus</name>
    <dbReference type="NCBI Taxonomy" id="2094562"/>
    <lineage>
        <taxon>Bacteria</taxon>
        <taxon>Pseudomonadati</taxon>
        <taxon>Bacteroidota</taxon>
        <taxon>Cytophagia</taxon>
        <taxon>Cytophagales</taxon>
        <taxon>Cytophagaceae</taxon>
        <taxon>Siphonobacter</taxon>
    </lineage>
</organism>
<dbReference type="InterPro" id="IPR036869">
    <property type="entry name" value="J_dom_sf"/>
</dbReference>
<dbReference type="EMBL" id="PTRA01000003">
    <property type="protein sequence ID" value="PQA56155.1"/>
    <property type="molecule type" value="Genomic_DNA"/>
</dbReference>
<dbReference type="SUPFAM" id="SSF46565">
    <property type="entry name" value="Chaperone J-domain"/>
    <property type="match status" value="1"/>
</dbReference>
<evidence type="ECO:0000313" key="3">
    <source>
        <dbReference type="EMBL" id="PQA56155.1"/>
    </source>
</evidence>
<dbReference type="OrthoDB" id="114754at2"/>
<gene>
    <name evidence="3" type="ORF">C5O19_17525</name>
</gene>
<evidence type="ECO:0000256" key="2">
    <source>
        <dbReference type="SAM" id="MobiDB-lite"/>
    </source>
</evidence>
<sequence length="339" mass="40128">MEKLIPTPGKATLSDVQETFQKYLQRIEQLRQDLQNYESWEAMARERVKQEILPLEEAVVDAHVRRVHLFNDAYHSKAFKKAEKGALQAFIIQESAVLIRRFGREDLRAIYHEHTGQETKAEKDRLEELKELFSQQYGISFEGVRLTTEQELRAYVAEQLAKQQARQEEKRQKRAEKKEKRKQKKAVQLPEVVPTELIPLRKLYMNLVKRLHPDRERDEGQREHKTRLMQELTEAYQQGNWFALLKLQSEQTEASVTDDFQEMAAYNQALKKQADQLQSQLNEVRKSDFQARFVAEPRQMDAKFAQEIKRLKATVEQLQEELKRSRNPAHLKDLIRNYV</sequence>
<dbReference type="AlphaFoldDB" id="A0A2S7IIR6"/>
<name>A0A2S7IIR6_9BACT</name>
<dbReference type="Proteomes" id="UP000239590">
    <property type="component" value="Unassembled WGS sequence"/>
</dbReference>
<protein>
    <recommendedName>
        <fullName evidence="5">J domain-containing protein</fullName>
    </recommendedName>
</protein>